<proteinExistence type="predicted"/>
<evidence type="ECO:0000313" key="3">
    <source>
        <dbReference type="Proteomes" id="UP000267096"/>
    </source>
</evidence>
<dbReference type="EMBL" id="UYRR01032392">
    <property type="protein sequence ID" value="VDK55451.1"/>
    <property type="molecule type" value="Genomic_DNA"/>
</dbReference>
<sequence length="117" mass="13362">IISYRHHIQKNIWIVAVKASPSNGEYEAIITYDQHLPIVASEVSRIDKYGHQGDCALEPSTRPLCYCLENLKKNEAKKTSTKKTSSTKKRVMKSKKLSTKATKTRTQKEKARKQKKS</sequence>
<accession>A0A0M3K582</accession>
<dbReference type="Proteomes" id="UP000267096">
    <property type="component" value="Unassembled WGS sequence"/>
</dbReference>
<keyword evidence="3" id="KW-1185">Reference proteome</keyword>
<feature type="region of interest" description="Disordered" evidence="1">
    <location>
        <begin position="75"/>
        <end position="117"/>
    </location>
</feature>
<evidence type="ECO:0000256" key="1">
    <source>
        <dbReference type="SAM" id="MobiDB-lite"/>
    </source>
</evidence>
<feature type="compositionally biased region" description="Basic residues" evidence="1">
    <location>
        <begin position="79"/>
        <end position="117"/>
    </location>
</feature>
<evidence type="ECO:0000313" key="4">
    <source>
        <dbReference type="WBParaSite" id="ASIM_0001612301-mRNA-1"/>
    </source>
</evidence>
<name>A0A0M3K582_ANISI</name>
<gene>
    <name evidence="2" type="ORF">ASIM_LOCUS15532</name>
</gene>
<dbReference type="WBParaSite" id="ASIM_0001612301-mRNA-1">
    <property type="protein sequence ID" value="ASIM_0001612301-mRNA-1"/>
    <property type="gene ID" value="ASIM_0001612301"/>
</dbReference>
<organism evidence="4">
    <name type="scientific">Anisakis simplex</name>
    <name type="common">Herring worm</name>
    <dbReference type="NCBI Taxonomy" id="6269"/>
    <lineage>
        <taxon>Eukaryota</taxon>
        <taxon>Metazoa</taxon>
        <taxon>Ecdysozoa</taxon>
        <taxon>Nematoda</taxon>
        <taxon>Chromadorea</taxon>
        <taxon>Rhabditida</taxon>
        <taxon>Spirurina</taxon>
        <taxon>Ascaridomorpha</taxon>
        <taxon>Ascaridoidea</taxon>
        <taxon>Anisakidae</taxon>
        <taxon>Anisakis</taxon>
        <taxon>Anisakis simplex complex</taxon>
    </lineage>
</organism>
<evidence type="ECO:0000313" key="2">
    <source>
        <dbReference type="EMBL" id="VDK55451.1"/>
    </source>
</evidence>
<reference evidence="4" key="1">
    <citation type="submission" date="2017-02" db="UniProtKB">
        <authorList>
            <consortium name="WormBaseParasite"/>
        </authorList>
    </citation>
    <scope>IDENTIFICATION</scope>
</reference>
<protein>
    <submittedName>
        <fullName evidence="4">Tudor domain-containing protein</fullName>
    </submittedName>
</protein>
<dbReference type="AlphaFoldDB" id="A0A0M3K582"/>
<reference evidence="2 3" key="2">
    <citation type="submission" date="2018-11" db="EMBL/GenBank/DDBJ databases">
        <authorList>
            <consortium name="Pathogen Informatics"/>
        </authorList>
    </citation>
    <scope>NUCLEOTIDE SEQUENCE [LARGE SCALE GENOMIC DNA]</scope>
</reference>